<name>A0A0C1Y8X9_9CYAN</name>
<evidence type="ECO:0000256" key="6">
    <source>
        <dbReference type="HAMAP-Rule" id="MF_00444"/>
    </source>
</evidence>
<comment type="caution">
    <text evidence="6">Lacks conserved residue(s) required for the propagation of feature annotation.</text>
</comment>
<reference evidence="8" key="3">
    <citation type="submission" date="2020-02" db="EMBL/GenBank/DDBJ databases">
        <authorList>
            <person name="Sarangi A.N."/>
            <person name="Ghosh S."/>
            <person name="Mukherjee M."/>
            <person name="Tripathy S."/>
        </authorList>
    </citation>
    <scope>NUCLEOTIDE SEQUENCE</scope>
    <source>
        <strain evidence="8">BDU141951</strain>
    </source>
</reference>
<dbReference type="InterPro" id="IPR023562">
    <property type="entry name" value="ClpP/TepA"/>
</dbReference>
<dbReference type="HAMAP" id="MF_00444">
    <property type="entry name" value="ClpP"/>
    <property type="match status" value="1"/>
</dbReference>
<keyword evidence="3 6" id="KW-0645">Protease</keyword>
<reference evidence="8" key="2">
    <citation type="journal article" date="2015" name="Genome Announc.">
        <title>Draft Genome Sequence of Filamentous Marine Cyanobacterium Lyngbya confervoides Strain BDU141951.</title>
        <authorList>
            <person name="Chandrababunaidu M.M."/>
            <person name="Sen D."/>
            <person name="Tripathy S."/>
        </authorList>
    </citation>
    <scope>NUCLEOTIDE SEQUENCE</scope>
    <source>
        <strain evidence="8">BDU141951</strain>
    </source>
</reference>
<proteinExistence type="inferred from homology"/>
<comment type="similarity">
    <text evidence="1 6 7">Belongs to the peptidase S14 family.</text>
</comment>
<dbReference type="AlphaFoldDB" id="A0A0C1Y8X9"/>
<organism evidence="8">
    <name type="scientific">Lyngbya confervoides BDU141951</name>
    <dbReference type="NCBI Taxonomy" id="1574623"/>
    <lineage>
        <taxon>Bacteria</taxon>
        <taxon>Bacillati</taxon>
        <taxon>Cyanobacteriota</taxon>
        <taxon>Cyanophyceae</taxon>
        <taxon>Oscillatoriophycideae</taxon>
        <taxon>Oscillatoriales</taxon>
        <taxon>Microcoleaceae</taxon>
        <taxon>Lyngbya</taxon>
    </lineage>
</organism>
<evidence type="ECO:0000256" key="4">
    <source>
        <dbReference type="ARBA" id="ARBA00022801"/>
    </source>
</evidence>
<dbReference type="PANTHER" id="PTHR10381:SF70">
    <property type="entry name" value="ATP-DEPENDENT CLP PROTEASE PROTEOLYTIC SUBUNIT"/>
    <property type="match status" value="1"/>
</dbReference>
<dbReference type="GO" id="GO:0051117">
    <property type="term" value="F:ATPase binding"/>
    <property type="evidence" value="ECO:0007669"/>
    <property type="project" value="TreeGrafter"/>
</dbReference>
<comment type="function">
    <text evidence="6">Cleaves peptides in various proteins in a process that requires ATP hydrolysis. Has a chymotrypsin-like activity. Plays a major role in the degradation of misfolded proteins.</text>
</comment>
<evidence type="ECO:0000256" key="2">
    <source>
        <dbReference type="ARBA" id="ARBA00022490"/>
    </source>
</evidence>
<keyword evidence="4 6" id="KW-0378">Hydrolase</keyword>
<dbReference type="PRINTS" id="PR00127">
    <property type="entry name" value="CLPPROTEASEP"/>
</dbReference>
<evidence type="ECO:0000256" key="5">
    <source>
        <dbReference type="ARBA" id="ARBA00022825"/>
    </source>
</evidence>
<dbReference type="GO" id="GO:0004252">
    <property type="term" value="F:serine-type endopeptidase activity"/>
    <property type="evidence" value="ECO:0007669"/>
    <property type="project" value="UniProtKB-UniRule"/>
</dbReference>
<dbReference type="InterPro" id="IPR001907">
    <property type="entry name" value="ClpP"/>
</dbReference>
<keyword evidence="2 6" id="KW-0963">Cytoplasm</keyword>
<dbReference type="EMBL" id="JTHE02000003">
    <property type="protein sequence ID" value="NEV68961.1"/>
    <property type="molecule type" value="Genomic_DNA"/>
</dbReference>
<dbReference type="GO" id="GO:0004176">
    <property type="term" value="F:ATP-dependent peptidase activity"/>
    <property type="evidence" value="ECO:0007669"/>
    <property type="project" value="InterPro"/>
</dbReference>
<keyword evidence="5 6" id="KW-0720">Serine protease</keyword>
<dbReference type="GO" id="GO:0009368">
    <property type="term" value="C:endopeptidase Clp complex"/>
    <property type="evidence" value="ECO:0007669"/>
    <property type="project" value="TreeGrafter"/>
</dbReference>
<dbReference type="Pfam" id="PF00574">
    <property type="entry name" value="CLP_protease"/>
    <property type="match status" value="2"/>
</dbReference>
<sequence>MSVDGILRVPYQVPGSQNWQWINIYTRLSQERIIFLNQPISMGLANSVISALLYLDSEDQSKPINLYINSMGDPVTAGMADAFSGMAGVTATLAILDTMQHIKSEITTICMGQCFGVATVLLSAGTPGKRVSLPHAMITLAQPKVATQGQATDIQVNASEVIAKRQLLMEILSRNTGQTLEKLNKDMDRTFYLTPQAAKDYGIIDRVLGDA</sequence>
<accession>A0A0C1Y8X9</accession>
<evidence type="ECO:0000256" key="3">
    <source>
        <dbReference type="ARBA" id="ARBA00022670"/>
    </source>
</evidence>
<dbReference type="Gene3D" id="3.90.226.10">
    <property type="entry name" value="2-enoyl-CoA Hydratase, Chain A, domain 1"/>
    <property type="match status" value="1"/>
</dbReference>
<comment type="subunit">
    <text evidence="6">Fourteen ClpP subunits assemble into 2 heptameric rings which stack back to back to give a disk-like structure with a central cavity, resembling the structure of eukaryotic proteasomes.</text>
</comment>
<dbReference type="EC" id="3.4.21.92" evidence="6"/>
<dbReference type="SUPFAM" id="SSF52096">
    <property type="entry name" value="ClpP/crotonase"/>
    <property type="match status" value="1"/>
</dbReference>
<evidence type="ECO:0000256" key="7">
    <source>
        <dbReference type="RuleBase" id="RU003567"/>
    </source>
</evidence>
<reference evidence="8" key="1">
    <citation type="submission" date="2014-11" db="EMBL/GenBank/DDBJ databases">
        <authorList>
            <person name="Malar M.C."/>
            <person name="Sen D."/>
            <person name="Tripathy S."/>
        </authorList>
    </citation>
    <scope>NUCLEOTIDE SEQUENCE</scope>
    <source>
        <strain evidence="8">BDU141951</strain>
    </source>
</reference>
<comment type="subcellular location">
    <subcellularLocation>
        <location evidence="6">Cytoplasm</location>
    </subcellularLocation>
</comment>
<dbReference type="GO" id="GO:0005737">
    <property type="term" value="C:cytoplasm"/>
    <property type="evidence" value="ECO:0007669"/>
    <property type="project" value="UniProtKB-SubCell"/>
</dbReference>
<evidence type="ECO:0000313" key="8">
    <source>
        <dbReference type="EMBL" id="NEV68961.1"/>
    </source>
</evidence>
<gene>
    <name evidence="6" type="primary">clpP</name>
    <name evidence="8" type="ORF">QQ91_017830</name>
</gene>
<dbReference type="CDD" id="cd07017">
    <property type="entry name" value="S14_ClpP_2"/>
    <property type="match status" value="1"/>
</dbReference>
<dbReference type="GO" id="GO:0006515">
    <property type="term" value="P:protein quality control for misfolded or incompletely synthesized proteins"/>
    <property type="evidence" value="ECO:0007669"/>
    <property type="project" value="TreeGrafter"/>
</dbReference>
<comment type="caution">
    <text evidence="8">The sequence shown here is derived from an EMBL/GenBank/DDBJ whole genome shotgun (WGS) entry which is preliminary data.</text>
</comment>
<evidence type="ECO:0000256" key="1">
    <source>
        <dbReference type="ARBA" id="ARBA00007039"/>
    </source>
</evidence>
<protein>
    <recommendedName>
        <fullName evidence="6 7">ATP-dependent Clp protease proteolytic subunit</fullName>
        <ecNumber evidence="6">3.4.21.92</ecNumber>
    </recommendedName>
    <alternativeName>
        <fullName evidence="6">Endopeptidase Clp</fullName>
    </alternativeName>
</protein>
<comment type="catalytic activity">
    <reaction evidence="6">
        <text>Hydrolysis of proteins to small peptides in the presence of ATP and magnesium. alpha-casein is the usual test substrate. In the absence of ATP, only oligopeptides shorter than five residues are hydrolyzed (such as succinyl-Leu-Tyr-|-NHMec, and Leu-Tyr-Leu-|-Tyr-Trp, in which cleavage of the -Tyr-|-Leu- and -Tyr-|-Trp bonds also occurs).</text>
        <dbReference type="EC" id="3.4.21.92"/>
    </reaction>
</comment>
<dbReference type="InterPro" id="IPR029045">
    <property type="entry name" value="ClpP/crotonase-like_dom_sf"/>
</dbReference>
<dbReference type="PANTHER" id="PTHR10381">
    <property type="entry name" value="ATP-DEPENDENT CLP PROTEASE PROTEOLYTIC SUBUNIT"/>
    <property type="match status" value="1"/>
</dbReference>